<evidence type="ECO:0000256" key="3">
    <source>
        <dbReference type="ARBA" id="ARBA00022833"/>
    </source>
</evidence>
<evidence type="ECO:0000256" key="2">
    <source>
        <dbReference type="ARBA" id="ARBA00022771"/>
    </source>
</evidence>
<evidence type="ECO:0000256" key="1">
    <source>
        <dbReference type="ARBA" id="ARBA00022723"/>
    </source>
</evidence>
<keyword evidence="2 4" id="KW-0863">Zinc-finger</keyword>
<evidence type="ECO:0000259" key="6">
    <source>
        <dbReference type="PROSITE" id="PS50199"/>
    </source>
</evidence>
<feature type="domain" description="RanBP2-type" evidence="6">
    <location>
        <begin position="358"/>
        <end position="387"/>
    </location>
</feature>
<evidence type="ECO:0000259" key="7">
    <source>
        <dbReference type="PROSITE" id="PS51397"/>
    </source>
</evidence>
<dbReference type="Proteomes" id="UP001492380">
    <property type="component" value="Unassembled WGS sequence"/>
</dbReference>
<gene>
    <name evidence="8" type="ORF">HDK90DRAFT_70536</name>
</gene>
<evidence type="ECO:0000256" key="5">
    <source>
        <dbReference type="SAM" id="MobiDB-lite"/>
    </source>
</evidence>
<feature type="region of interest" description="Disordered" evidence="5">
    <location>
        <begin position="162"/>
        <end position="226"/>
    </location>
</feature>
<dbReference type="InterPro" id="IPR053000">
    <property type="entry name" value="WSS1-like_metalloprotease"/>
</dbReference>
<accession>A0ABR1YEL8</accession>
<feature type="compositionally biased region" description="Basic and acidic residues" evidence="5">
    <location>
        <begin position="183"/>
        <end position="220"/>
    </location>
</feature>
<keyword evidence="3" id="KW-0862">Zinc</keyword>
<dbReference type="InterPro" id="IPR036443">
    <property type="entry name" value="Znf_RanBP2_sf"/>
</dbReference>
<comment type="caution">
    <text evidence="8">The sequence shown here is derived from an EMBL/GenBank/DDBJ whole genome shotgun (WGS) entry which is preliminary data.</text>
</comment>
<sequence>MARGREFDTLFGNFVHLQHLPRANEAQNMLKKLASVVKPIMRKRNWRVGQLGEFLPEAANLLGLNVNHGQKIWIRLRYPHSTNQFMDYDTVADTLLHELSHNAIGPHNAQFHKLWNELREEYWALKRQGYTGEGFLSDGHKLGGRRVPVHEVRRQARVAAEKRRALNAGSGQKLGGKPVNRGTDMRRVIADAASRRTEITKGCGHGDRDAEKRAEEEAKRLGFSTQAEMEDANQIAIAIAMMEGEQDADRAVLQQLASQSREGLTWSADGGLEMAPPLPPNKPPPPSKPASAPPSMATSSVSKSSSSTRSKRPASRLVADSTPPKSRSTDFIDLTVDQSPPPKKPSSVISSASSYTAAPSSWTCEICTLVNRSEHLCCDACGVERPSPPESLATRARSTASSSTIHPLDRIPKPREKPLGWNCMGCGTFMEQQWWTCSACGILRPDS</sequence>
<reference evidence="8 9" key="1">
    <citation type="submission" date="2024-04" db="EMBL/GenBank/DDBJ databases">
        <title>Phyllosticta paracitricarpa is synonymous to the EU quarantine fungus P. citricarpa based on phylogenomic analyses.</title>
        <authorList>
            <consortium name="Lawrence Berkeley National Laboratory"/>
            <person name="Van Ingen-Buijs V.A."/>
            <person name="Van Westerhoven A.C."/>
            <person name="Haridas S."/>
            <person name="Skiadas P."/>
            <person name="Martin F."/>
            <person name="Groenewald J.Z."/>
            <person name="Crous P.W."/>
            <person name="Seidl M.F."/>
        </authorList>
    </citation>
    <scope>NUCLEOTIDE SEQUENCE [LARGE SCALE GENOMIC DNA]</scope>
    <source>
        <strain evidence="8 9">CBS 123374</strain>
    </source>
</reference>
<evidence type="ECO:0000313" key="9">
    <source>
        <dbReference type="Proteomes" id="UP001492380"/>
    </source>
</evidence>
<dbReference type="Gene3D" id="4.10.1060.10">
    <property type="entry name" value="Zinc finger, RanBP2-type"/>
    <property type="match status" value="1"/>
</dbReference>
<dbReference type="PROSITE" id="PS01358">
    <property type="entry name" value="ZF_RANBP2_1"/>
    <property type="match status" value="1"/>
</dbReference>
<dbReference type="Pfam" id="PF08325">
    <property type="entry name" value="WLM"/>
    <property type="match status" value="1"/>
</dbReference>
<proteinExistence type="predicted"/>
<name>A0ABR1YEL8_9PEZI</name>
<dbReference type="EMBL" id="JBBWRZ010000011">
    <property type="protein sequence ID" value="KAK8225936.1"/>
    <property type="molecule type" value="Genomic_DNA"/>
</dbReference>
<evidence type="ECO:0000313" key="8">
    <source>
        <dbReference type="EMBL" id="KAK8225936.1"/>
    </source>
</evidence>
<keyword evidence="1" id="KW-0479">Metal-binding</keyword>
<keyword evidence="9" id="KW-1185">Reference proteome</keyword>
<dbReference type="PANTHER" id="PTHR46622:SF1">
    <property type="entry name" value="DNA-DEPENDENT METALLOPROTEASE WSS1"/>
    <property type="match status" value="1"/>
</dbReference>
<dbReference type="SUPFAM" id="SSF90209">
    <property type="entry name" value="Ran binding protein zinc finger-like"/>
    <property type="match status" value="1"/>
</dbReference>
<feature type="region of interest" description="Disordered" evidence="5">
    <location>
        <begin position="267"/>
        <end position="352"/>
    </location>
</feature>
<feature type="domain" description="WLM" evidence="7">
    <location>
        <begin position="2"/>
        <end position="198"/>
    </location>
</feature>
<dbReference type="InterPro" id="IPR013536">
    <property type="entry name" value="WLM_dom"/>
</dbReference>
<feature type="compositionally biased region" description="Low complexity" evidence="5">
    <location>
        <begin position="293"/>
        <end position="308"/>
    </location>
</feature>
<dbReference type="PROSITE" id="PS51397">
    <property type="entry name" value="WLM"/>
    <property type="match status" value="1"/>
</dbReference>
<evidence type="ECO:0000256" key="4">
    <source>
        <dbReference type="PROSITE-ProRule" id="PRU00322"/>
    </source>
</evidence>
<dbReference type="InterPro" id="IPR001876">
    <property type="entry name" value="Znf_RanBP2"/>
</dbReference>
<feature type="compositionally biased region" description="Low complexity" evidence="5">
    <location>
        <begin position="393"/>
        <end position="404"/>
    </location>
</feature>
<feature type="compositionally biased region" description="Pro residues" evidence="5">
    <location>
        <begin position="276"/>
        <end position="292"/>
    </location>
</feature>
<dbReference type="PANTHER" id="PTHR46622">
    <property type="entry name" value="DNA-DEPENDENT METALLOPROTEASE WSS1"/>
    <property type="match status" value="1"/>
</dbReference>
<dbReference type="PROSITE" id="PS50199">
    <property type="entry name" value="ZF_RANBP2_2"/>
    <property type="match status" value="1"/>
</dbReference>
<protein>
    <submittedName>
        <fullName evidence="8">Zinc ion binding protein</fullName>
    </submittedName>
</protein>
<feature type="region of interest" description="Disordered" evidence="5">
    <location>
        <begin position="388"/>
        <end position="411"/>
    </location>
</feature>
<organism evidence="8 9">
    <name type="scientific">Phyllosticta capitalensis</name>
    <dbReference type="NCBI Taxonomy" id="121624"/>
    <lineage>
        <taxon>Eukaryota</taxon>
        <taxon>Fungi</taxon>
        <taxon>Dikarya</taxon>
        <taxon>Ascomycota</taxon>
        <taxon>Pezizomycotina</taxon>
        <taxon>Dothideomycetes</taxon>
        <taxon>Dothideomycetes incertae sedis</taxon>
        <taxon>Botryosphaeriales</taxon>
        <taxon>Phyllostictaceae</taxon>
        <taxon>Phyllosticta</taxon>
    </lineage>
</organism>